<gene>
    <name evidence="2" type="ORF">F4162_07590</name>
</gene>
<dbReference type="AlphaFoldDB" id="A0A6B1FCV2"/>
<comment type="caution">
    <text evidence="2">The sequence shown here is derived from an EMBL/GenBank/DDBJ whole genome shotgun (WGS) entry which is preliminary data.</text>
</comment>
<sequence>MVAFSLNDRIDDGKTGADDHPRQCRARRCLGYVGQDAALDKTLTGREMLHLHGTPYHLSRDSTQHRVVEPDAPAVLEAPTAPSPWAPACWCWLAWRDCYFSPSVPSCAGGWVDAATTVGASRGGVGQSPPAEARFQQRQPRLAFHA</sequence>
<proteinExistence type="predicted"/>
<protein>
    <submittedName>
        <fullName evidence="2">Uncharacterized protein</fullName>
    </submittedName>
</protein>
<organism evidence="2">
    <name type="scientific">Synechococcus sp. SB0676_bin_10</name>
    <dbReference type="NCBI Taxonomy" id="2604869"/>
    <lineage>
        <taxon>Bacteria</taxon>
        <taxon>Bacillati</taxon>
        <taxon>Cyanobacteriota</taxon>
        <taxon>Cyanophyceae</taxon>
        <taxon>Synechococcales</taxon>
        <taxon>Synechococcaceae</taxon>
        <taxon>Synechococcus</taxon>
    </lineage>
</organism>
<name>A0A6B1FCV2_9SYNE</name>
<evidence type="ECO:0000256" key="1">
    <source>
        <dbReference type="SAM" id="MobiDB-lite"/>
    </source>
</evidence>
<reference evidence="2" key="1">
    <citation type="submission" date="2019-09" db="EMBL/GenBank/DDBJ databases">
        <title>Characterisation of the sponge microbiome using genome-centric metagenomics.</title>
        <authorList>
            <person name="Engelberts J.P."/>
            <person name="Robbins S.J."/>
            <person name="De Goeij J.M."/>
            <person name="Aranda M."/>
            <person name="Bell S.C."/>
            <person name="Webster N.S."/>
        </authorList>
    </citation>
    <scope>NUCLEOTIDE SEQUENCE</scope>
    <source>
        <strain evidence="2">SB0676_bin_10</strain>
    </source>
</reference>
<evidence type="ECO:0000313" key="2">
    <source>
        <dbReference type="EMBL" id="MYG38813.1"/>
    </source>
</evidence>
<accession>A0A6B1FCV2</accession>
<feature type="region of interest" description="Disordered" evidence="1">
    <location>
        <begin position="121"/>
        <end position="146"/>
    </location>
</feature>
<dbReference type="EMBL" id="VYDO01000240">
    <property type="protein sequence ID" value="MYG38813.1"/>
    <property type="molecule type" value="Genomic_DNA"/>
</dbReference>